<accession>A0A815LXJ5</accession>
<gene>
    <name evidence="2" type="ORF">EDS130_LOCUS36575</name>
</gene>
<sequence>MNVTPGLGSFNKDKVANKFGIQLKGKDGPKQADQSVGTTLGTKNKTVSDFRFQNDSNGLKSNSNSTTLQSRKTSLEPTPKSQSNIALLSTSTFNERRNSFNSDVNHSTTLKPVKPTPSTESLLKSPPKTRRTSQTSISPEPSPIRRTSVTNVIEQPISIVKRRSITPISPEPSPVRRISITKPAEQPIPTSSSPKQNSLSKTEAEIEHQKDQPLYKRQLTKTLENSTSTSNKTKHPYELPTTSSR</sequence>
<dbReference type="AlphaFoldDB" id="A0A815LXJ5"/>
<protein>
    <submittedName>
        <fullName evidence="2">Uncharacterized protein</fullName>
    </submittedName>
</protein>
<feature type="region of interest" description="Disordered" evidence="1">
    <location>
        <begin position="97"/>
        <end position="150"/>
    </location>
</feature>
<feature type="region of interest" description="Disordered" evidence="1">
    <location>
        <begin position="22"/>
        <end position="85"/>
    </location>
</feature>
<evidence type="ECO:0000256" key="1">
    <source>
        <dbReference type="SAM" id="MobiDB-lite"/>
    </source>
</evidence>
<feature type="compositionally biased region" description="Polar residues" evidence="1">
    <location>
        <begin position="132"/>
        <end position="150"/>
    </location>
</feature>
<feature type="compositionally biased region" description="Polar residues" evidence="1">
    <location>
        <begin position="97"/>
        <end position="122"/>
    </location>
</feature>
<organism evidence="2 3">
    <name type="scientific">Adineta ricciae</name>
    <name type="common">Rotifer</name>
    <dbReference type="NCBI Taxonomy" id="249248"/>
    <lineage>
        <taxon>Eukaryota</taxon>
        <taxon>Metazoa</taxon>
        <taxon>Spiralia</taxon>
        <taxon>Gnathifera</taxon>
        <taxon>Rotifera</taxon>
        <taxon>Eurotatoria</taxon>
        <taxon>Bdelloidea</taxon>
        <taxon>Adinetida</taxon>
        <taxon>Adinetidae</taxon>
        <taxon>Adineta</taxon>
    </lineage>
</organism>
<dbReference type="EMBL" id="CAJNOJ010000343">
    <property type="protein sequence ID" value="CAF1408988.1"/>
    <property type="molecule type" value="Genomic_DNA"/>
</dbReference>
<name>A0A815LXJ5_ADIRI</name>
<evidence type="ECO:0000313" key="3">
    <source>
        <dbReference type="Proteomes" id="UP000663852"/>
    </source>
</evidence>
<proteinExistence type="predicted"/>
<evidence type="ECO:0000313" key="2">
    <source>
        <dbReference type="EMBL" id="CAF1408988.1"/>
    </source>
</evidence>
<feature type="compositionally biased region" description="Polar residues" evidence="1">
    <location>
        <begin position="220"/>
        <end position="231"/>
    </location>
</feature>
<comment type="caution">
    <text evidence="2">The sequence shown here is derived from an EMBL/GenBank/DDBJ whole genome shotgun (WGS) entry which is preliminary data.</text>
</comment>
<reference evidence="2" key="1">
    <citation type="submission" date="2021-02" db="EMBL/GenBank/DDBJ databases">
        <authorList>
            <person name="Nowell W R."/>
        </authorList>
    </citation>
    <scope>NUCLEOTIDE SEQUENCE</scope>
</reference>
<dbReference type="Proteomes" id="UP000663852">
    <property type="component" value="Unassembled WGS sequence"/>
</dbReference>
<dbReference type="OrthoDB" id="10052713at2759"/>
<feature type="region of interest" description="Disordered" evidence="1">
    <location>
        <begin position="163"/>
        <end position="245"/>
    </location>
</feature>
<feature type="compositionally biased region" description="Basic and acidic residues" evidence="1">
    <location>
        <begin position="202"/>
        <end position="214"/>
    </location>
</feature>
<feature type="compositionally biased region" description="Polar residues" evidence="1">
    <location>
        <begin position="32"/>
        <end position="85"/>
    </location>
</feature>
<feature type="compositionally biased region" description="Polar residues" evidence="1">
    <location>
        <begin position="188"/>
        <end position="201"/>
    </location>
</feature>